<evidence type="ECO:0000256" key="3">
    <source>
        <dbReference type="ARBA" id="ARBA00022106"/>
    </source>
</evidence>
<dbReference type="GO" id="GO:0042910">
    <property type="term" value="F:xenobiotic transmembrane transporter activity"/>
    <property type="evidence" value="ECO:0007669"/>
    <property type="project" value="InterPro"/>
</dbReference>
<dbReference type="RefSeq" id="WP_181504682.1">
    <property type="nucleotide sequence ID" value="NZ_JACDUK010000004.1"/>
</dbReference>
<dbReference type="InterPro" id="IPR048279">
    <property type="entry name" value="MdtK-like"/>
</dbReference>
<evidence type="ECO:0000256" key="9">
    <source>
        <dbReference type="ARBA" id="ARBA00023251"/>
    </source>
</evidence>
<dbReference type="PIRSF" id="PIRSF006603">
    <property type="entry name" value="DinF"/>
    <property type="match status" value="1"/>
</dbReference>
<keyword evidence="6 10" id="KW-0812">Transmembrane</keyword>
<feature type="transmembrane region" description="Helical" evidence="10">
    <location>
        <begin position="167"/>
        <end position="189"/>
    </location>
</feature>
<dbReference type="GO" id="GO:0015297">
    <property type="term" value="F:antiporter activity"/>
    <property type="evidence" value="ECO:0007669"/>
    <property type="project" value="InterPro"/>
</dbReference>
<name>A0A7J9SAX5_METMI</name>
<dbReference type="GO" id="GO:0046677">
    <property type="term" value="P:response to antibiotic"/>
    <property type="evidence" value="ECO:0007669"/>
    <property type="project" value="UniProtKB-KW"/>
</dbReference>
<dbReference type="EMBL" id="JACDUK010000004">
    <property type="protein sequence ID" value="MBA2853782.1"/>
    <property type="molecule type" value="Genomic_DNA"/>
</dbReference>
<evidence type="ECO:0000256" key="7">
    <source>
        <dbReference type="ARBA" id="ARBA00022989"/>
    </source>
</evidence>
<dbReference type="InterPro" id="IPR051327">
    <property type="entry name" value="MATE_MepA_subfamily"/>
</dbReference>
<dbReference type="CDD" id="cd13143">
    <property type="entry name" value="MATE_MepA_like"/>
    <property type="match status" value="1"/>
</dbReference>
<comment type="caution">
    <text evidence="13">The sequence shown here is derived from an EMBL/GenBank/DDBJ whole genome shotgun (WGS) entry which is preliminary data.</text>
</comment>
<evidence type="ECO:0000256" key="5">
    <source>
        <dbReference type="ARBA" id="ARBA00022475"/>
    </source>
</evidence>
<dbReference type="InterPro" id="IPR045070">
    <property type="entry name" value="MATE_MepA-like"/>
</dbReference>
<evidence type="ECO:0000313" key="14">
    <source>
        <dbReference type="Proteomes" id="UP000522365"/>
    </source>
</evidence>
<evidence type="ECO:0000256" key="6">
    <source>
        <dbReference type="ARBA" id="ARBA00022692"/>
    </source>
</evidence>
<organism evidence="13 15">
    <name type="scientific">Methanococcus maripaludis</name>
    <name type="common">Methanococcus deltae</name>
    <dbReference type="NCBI Taxonomy" id="39152"/>
    <lineage>
        <taxon>Archaea</taxon>
        <taxon>Methanobacteriati</taxon>
        <taxon>Methanobacteriota</taxon>
        <taxon>Methanomada group</taxon>
        <taxon>Methanococci</taxon>
        <taxon>Methanococcales</taxon>
        <taxon>Methanococcaceae</taxon>
        <taxon>Methanococcus</taxon>
    </lineage>
</organism>
<evidence type="ECO:0000313" key="11">
    <source>
        <dbReference type="EMBL" id="MBA2853782.1"/>
    </source>
</evidence>
<dbReference type="EMBL" id="JACHEC010000003">
    <property type="protein sequence ID" value="MBB6402148.1"/>
    <property type="molecule type" value="Genomic_DNA"/>
</dbReference>
<reference evidence="13 15" key="1">
    <citation type="submission" date="2020-08" db="EMBL/GenBank/DDBJ databases">
        <title>Genomic Encyclopedia of Type Strains, Phase IV (KMG-V): Genome sequencing to study the core and pangenomes of soil and plant-associated prokaryotes.</title>
        <authorList>
            <person name="Whitman W."/>
        </authorList>
    </citation>
    <scope>NUCLEOTIDE SEQUENCE [LARGE SCALE GENOMIC DNA]</scope>
    <source>
        <strain evidence="13 15">C11</strain>
        <strain evidence="12 16">C14</strain>
        <strain evidence="11 14">S1</strain>
    </source>
</reference>
<keyword evidence="7 10" id="KW-1133">Transmembrane helix</keyword>
<accession>A0A7J9SAX5</accession>
<dbReference type="PANTHER" id="PTHR43823:SF3">
    <property type="entry name" value="MULTIDRUG EXPORT PROTEIN MEPA"/>
    <property type="match status" value="1"/>
</dbReference>
<dbReference type="Proteomes" id="UP000571751">
    <property type="component" value="Unassembled WGS sequence"/>
</dbReference>
<dbReference type="GO" id="GO:0005886">
    <property type="term" value="C:plasma membrane"/>
    <property type="evidence" value="ECO:0007669"/>
    <property type="project" value="UniProtKB-SubCell"/>
</dbReference>
<evidence type="ECO:0000313" key="13">
    <source>
        <dbReference type="EMBL" id="MBB6402148.1"/>
    </source>
</evidence>
<dbReference type="Proteomes" id="UP000536195">
    <property type="component" value="Unassembled WGS sequence"/>
</dbReference>
<protein>
    <recommendedName>
        <fullName evidence="3">Multidrug export protein MepA</fullName>
    </recommendedName>
</protein>
<dbReference type="PANTHER" id="PTHR43823">
    <property type="entry name" value="SPORULATION PROTEIN YKVU"/>
    <property type="match status" value="1"/>
</dbReference>
<evidence type="ECO:0000313" key="16">
    <source>
        <dbReference type="Proteomes" id="UP000571751"/>
    </source>
</evidence>
<dbReference type="EMBL" id="JACDUP010000003">
    <property type="protein sequence ID" value="MBA2869505.1"/>
    <property type="molecule type" value="Genomic_DNA"/>
</dbReference>
<evidence type="ECO:0000256" key="8">
    <source>
        <dbReference type="ARBA" id="ARBA00023136"/>
    </source>
</evidence>
<feature type="transmembrane region" description="Helical" evidence="10">
    <location>
        <begin position="319"/>
        <end position="338"/>
    </location>
</feature>
<evidence type="ECO:0000313" key="12">
    <source>
        <dbReference type="EMBL" id="MBA2869505.1"/>
    </source>
</evidence>
<keyword evidence="5" id="KW-1003">Cell membrane</keyword>
<dbReference type="Proteomes" id="UP000522365">
    <property type="component" value="Unassembled WGS sequence"/>
</dbReference>
<comment type="similarity">
    <text evidence="2">Belongs to the multi antimicrobial extrusion (MATE) (TC 2.A.66.1) family. MepA subfamily.</text>
</comment>
<keyword evidence="4" id="KW-0813">Transport</keyword>
<evidence type="ECO:0000256" key="1">
    <source>
        <dbReference type="ARBA" id="ARBA00004651"/>
    </source>
</evidence>
<evidence type="ECO:0000256" key="4">
    <source>
        <dbReference type="ARBA" id="ARBA00022448"/>
    </source>
</evidence>
<keyword evidence="9" id="KW-0046">Antibiotic resistance</keyword>
<gene>
    <name evidence="11" type="ORF">HNP89_001758</name>
    <name evidence="13" type="ORF">HNP92_001470</name>
    <name evidence="12" type="ORF">HNP95_001701</name>
</gene>
<feature type="transmembrane region" description="Helical" evidence="10">
    <location>
        <begin position="195"/>
        <end position="212"/>
    </location>
</feature>
<feature type="transmembrane region" description="Helical" evidence="10">
    <location>
        <begin position="99"/>
        <end position="120"/>
    </location>
</feature>
<proteinExistence type="inferred from homology"/>
<evidence type="ECO:0000256" key="10">
    <source>
        <dbReference type="SAM" id="Phobius"/>
    </source>
</evidence>
<keyword evidence="8 10" id="KW-0472">Membrane</keyword>
<feature type="transmembrane region" description="Helical" evidence="10">
    <location>
        <begin position="389"/>
        <end position="411"/>
    </location>
</feature>
<feature type="transmembrane region" description="Helical" evidence="10">
    <location>
        <begin position="49"/>
        <end position="79"/>
    </location>
</feature>
<evidence type="ECO:0000313" key="15">
    <source>
        <dbReference type="Proteomes" id="UP000536195"/>
    </source>
</evidence>
<comment type="subcellular location">
    <subcellularLocation>
        <location evidence="1">Cell membrane</location>
        <topology evidence="1">Multi-pass membrane protein</topology>
    </subcellularLocation>
</comment>
<dbReference type="Pfam" id="PF01554">
    <property type="entry name" value="MatE"/>
    <property type="match status" value="2"/>
</dbReference>
<evidence type="ECO:0000256" key="2">
    <source>
        <dbReference type="ARBA" id="ARBA00008417"/>
    </source>
</evidence>
<dbReference type="InterPro" id="IPR002528">
    <property type="entry name" value="MATE_fam"/>
</dbReference>
<sequence length="447" mass="48658">MAYKSEFLGTEDVKKLLVKLSIPAIIGMLIMALYNIVDGFFIGRWVGTYAFTGISLIFPFQMMIMAFGITFGIGGASLLSRKLGEGNLEYARKAGGNAISSVLILSILITIIGIIFMVPILNLLGTSADVFPYAKDYYEIILYGTVFSSYLIAANNLVRAEGMAKVAMFAMVVPAIINMILDAVFIIVFNMGIKGAAIATVLSQVIGVIYIIKHQFGKNTSIKYAFDDFIINLKIFKETIFIGASEFAKIIMSSVLVILGNNLLGIYGGDIAIAIYGVIMRIAMIALMPVLGIVQGFQPIVGYNYGNGKLQRVSESIKLALLGTTGLSLLGFILIMVFPEKFIQIFITDPEVITQGVFATRAFFIFSFLIGAQMTIGGLYQSLGKAKPAFIISCARQTLFLMPTLIILPIFFGLNGIWFSFPIGDLLGFTLASGIIFKDRKSLNLSI</sequence>
<dbReference type="NCBIfam" id="TIGR00797">
    <property type="entry name" value="matE"/>
    <property type="match status" value="1"/>
</dbReference>
<feature type="transmembrane region" description="Helical" evidence="10">
    <location>
        <begin position="358"/>
        <end position="380"/>
    </location>
</feature>
<feature type="transmembrane region" description="Helical" evidence="10">
    <location>
        <begin position="16"/>
        <end position="37"/>
    </location>
</feature>
<feature type="transmembrane region" description="Helical" evidence="10">
    <location>
        <begin position="140"/>
        <end position="158"/>
    </location>
</feature>
<dbReference type="AlphaFoldDB" id="A0A7J9SAX5"/>